<accession>A0ABW2JQV1</accession>
<dbReference type="PROSITE" id="PS50995">
    <property type="entry name" value="HTH_MARR_2"/>
    <property type="match status" value="1"/>
</dbReference>
<evidence type="ECO:0000313" key="3">
    <source>
        <dbReference type="Proteomes" id="UP001596523"/>
    </source>
</evidence>
<gene>
    <name evidence="2" type="ORF">ACFQVC_28765</name>
</gene>
<dbReference type="SMART" id="SM00347">
    <property type="entry name" value="HTH_MARR"/>
    <property type="match status" value="1"/>
</dbReference>
<protein>
    <submittedName>
        <fullName evidence="2">MarR family winged helix-turn-helix transcriptional regulator</fullName>
    </submittedName>
</protein>
<dbReference type="InterPro" id="IPR036388">
    <property type="entry name" value="WH-like_DNA-bd_sf"/>
</dbReference>
<dbReference type="InterPro" id="IPR000835">
    <property type="entry name" value="HTH_MarR-typ"/>
</dbReference>
<feature type="domain" description="HTH marR-type" evidence="1">
    <location>
        <begin position="7"/>
        <end position="138"/>
    </location>
</feature>
<reference evidence="3" key="1">
    <citation type="journal article" date="2019" name="Int. J. Syst. Evol. Microbiol.">
        <title>The Global Catalogue of Microorganisms (GCM) 10K type strain sequencing project: providing services to taxonomists for standard genome sequencing and annotation.</title>
        <authorList>
            <consortium name="The Broad Institute Genomics Platform"/>
            <consortium name="The Broad Institute Genome Sequencing Center for Infectious Disease"/>
            <person name="Wu L."/>
            <person name="Ma J."/>
        </authorList>
    </citation>
    <scope>NUCLEOTIDE SEQUENCE [LARGE SCALE GENOMIC DNA]</scope>
    <source>
        <strain evidence="3">SYNS20</strain>
    </source>
</reference>
<evidence type="ECO:0000313" key="2">
    <source>
        <dbReference type="EMBL" id="MFC7308202.1"/>
    </source>
</evidence>
<comment type="caution">
    <text evidence="2">The sequence shown here is derived from an EMBL/GenBank/DDBJ whole genome shotgun (WGS) entry which is preliminary data.</text>
</comment>
<organism evidence="2 3">
    <name type="scientific">Streptomyces monticola</name>
    <dbReference type="NCBI Taxonomy" id="2666263"/>
    <lineage>
        <taxon>Bacteria</taxon>
        <taxon>Bacillati</taxon>
        <taxon>Actinomycetota</taxon>
        <taxon>Actinomycetes</taxon>
        <taxon>Kitasatosporales</taxon>
        <taxon>Streptomycetaceae</taxon>
        <taxon>Streptomyces</taxon>
    </lineage>
</organism>
<name>A0ABW2JQV1_9ACTN</name>
<dbReference type="PANTHER" id="PTHR39515">
    <property type="entry name" value="CONSERVED PROTEIN"/>
    <property type="match status" value="1"/>
</dbReference>
<dbReference type="Pfam" id="PF12802">
    <property type="entry name" value="MarR_2"/>
    <property type="match status" value="1"/>
</dbReference>
<dbReference type="InterPro" id="IPR036390">
    <property type="entry name" value="WH_DNA-bd_sf"/>
</dbReference>
<dbReference type="InterPro" id="IPR011991">
    <property type="entry name" value="ArsR-like_HTH"/>
</dbReference>
<evidence type="ECO:0000259" key="1">
    <source>
        <dbReference type="PROSITE" id="PS50995"/>
    </source>
</evidence>
<dbReference type="RefSeq" id="WP_381835970.1">
    <property type="nucleotide sequence ID" value="NZ_JBHTCF010000014.1"/>
</dbReference>
<dbReference type="PANTHER" id="PTHR39515:SF2">
    <property type="entry name" value="HTH-TYPE TRANSCRIPTIONAL REGULATOR RV0880"/>
    <property type="match status" value="1"/>
</dbReference>
<keyword evidence="3" id="KW-1185">Reference proteome</keyword>
<dbReference type="CDD" id="cd00090">
    <property type="entry name" value="HTH_ARSR"/>
    <property type="match status" value="1"/>
</dbReference>
<dbReference type="SUPFAM" id="SSF46785">
    <property type="entry name" value="Winged helix' DNA-binding domain"/>
    <property type="match status" value="1"/>
</dbReference>
<dbReference type="Proteomes" id="UP001596523">
    <property type="component" value="Unassembled WGS sequence"/>
</dbReference>
<dbReference type="Gene3D" id="1.10.10.10">
    <property type="entry name" value="Winged helix-like DNA-binding domain superfamily/Winged helix DNA-binding domain"/>
    <property type="match status" value="1"/>
</dbReference>
<dbReference type="InterPro" id="IPR052526">
    <property type="entry name" value="HTH-type_Bedaq_tolerance"/>
</dbReference>
<dbReference type="EMBL" id="JBHTCF010000014">
    <property type="protein sequence ID" value="MFC7308202.1"/>
    <property type="molecule type" value="Genomic_DNA"/>
</dbReference>
<sequence length="147" mass="15777">MDSTDTAIEFSRLLGPLRRAVVRVTRTAENLPDLPEAQIELLRVLADGPLTPRQTADRLRVAPSTVSNLVKTMRTAGLVERTTHPGEGRTALLTATDRAADLLTRYDRASARALAEGIDHLGPDDHAALRAALPALARLAAGVERAD</sequence>
<proteinExistence type="predicted"/>